<dbReference type="Pfam" id="PF01421">
    <property type="entry name" value="Reprolysin"/>
    <property type="match status" value="1"/>
</dbReference>
<dbReference type="GO" id="GO:0006509">
    <property type="term" value="P:membrane protein ectodomain proteolysis"/>
    <property type="evidence" value="ECO:0007669"/>
    <property type="project" value="TreeGrafter"/>
</dbReference>
<evidence type="ECO:0000256" key="2">
    <source>
        <dbReference type="ARBA" id="ARBA00022801"/>
    </source>
</evidence>
<dbReference type="GO" id="GO:0046872">
    <property type="term" value="F:metal ion binding"/>
    <property type="evidence" value="ECO:0007669"/>
    <property type="project" value="UniProtKB-KW"/>
</dbReference>
<feature type="binding site" evidence="5">
    <location>
        <position position="349"/>
    </location>
    <ligand>
        <name>Zn(2+)</name>
        <dbReference type="ChEBI" id="CHEBI:29105"/>
        <note>catalytic</note>
    </ligand>
</feature>
<organism evidence="8">
    <name type="scientific">Rhipicephalus appendiculatus</name>
    <name type="common">Brown ear tick</name>
    <dbReference type="NCBI Taxonomy" id="34631"/>
    <lineage>
        <taxon>Eukaryota</taxon>
        <taxon>Metazoa</taxon>
        <taxon>Ecdysozoa</taxon>
        <taxon>Arthropoda</taxon>
        <taxon>Chelicerata</taxon>
        <taxon>Arachnida</taxon>
        <taxon>Acari</taxon>
        <taxon>Parasitiformes</taxon>
        <taxon>Ixodida</taxon>
        <taxon>Ixodoidea</taxon>
        <taxon>Ixodidae</taxon>
        <taxon>Rhipicephalinae</taxon>
        <taxon>Rhipicephalus</taxon>
        <taxon>Rhipicephalus</taxon>
    </lineage>
</organism>
<dbReference type="PROSITE" id="PS50215">
    <property type="entry name" value="ADAM_MEPRO"/>
    <property type="match status" value="1"/>
</dbReference>
<proteinExistence type="predicted"/>
<feature type="binding site" evidence="5">
    <location>
        <position position="339"/>
    </location>
    <ligand>
        <name>Zn(2+)</name>
        <dbReference type="ChEBI" id="CHEBI:29105"/>
        <note>catalytic</note>
    </ligand>
</feature>
<dbReference type="SUPFAM" id="SSF55486">
    <property type="entry name" value="Metalloproteases ('zincins'), catalytic domain"/>
    <property type="match status" value="1"/>
</dbReference>
<dbReference type="PANTHER" id="PTHR11905:SF159">
    <property type="entry name" value="ADAM METALLOPROTEASE"/>
    <property type="match status" value="1"/>
</dbReference>
<feature type="chain" id="PRO_5007286308" evidence="6">
    <location>
        <begin position="30"/>
        <end position="492"/>
    </location>
</feature>
<keyword evidence="2" id="KW-0378">Hydrolase</keyword>
<reference evidence="8" key="1">
    <citation type="journal article" date="2016" name="Ticks Tick Borne Dis.">
        <title>De novo assembly and annotation of the salivary gland transcriptome of Rhipicephalus appendiculatus male and female ticks during blood feeding.</title>
        <authorList>
            <person name="de Castro M.H."/>
            <person name="de Klerk D."/>
            <person name="Pienaar R."/>
            <person name="Latif A.A."/>
            <person name="Rees D.J."/>
            <person name="Mans B.J."/>
        </authorList>
    </citation>
    <scope>NUCLEOTIDE SEQUENCE</scope>
    <source>
        <tissue evidence="8">Salivary glands</tissue>
    </source>
</reference>
<dbReference type="Gene3D" id="3.40.390.10">
    <property type="entry name" value="Collagenase (Catalytic Domain)"/>
    <property type="match status" value="1"/>
</dbReference>
<keyword evidence="3 5" id="KW-0862">Zinc</keyword>
<accession>A0A131YXX2</accession>
<evidence type="ECO:0000256" key="4">
    <source>
        <dbReference type="ARBA" id="ARBA00023049"/>
    </source>
</evidence>
<dbReference type="GO" id="GO:0004222">
    <property type="term" value="F:metalloendopeptidase activity"/>
    <property type="evidence" value="ECO:0007669"/>
    <property type="project" value="InterPro"/>
</dbReference>
<evidence type="ECO:0000256" key="1">
    <source>
        <dbReference type="ARBA" id="ARBA00022670"/>
    </source>
</evidence>
<comment type="caution">
    <text evidence="5">Lacks conserved residue(s) required for the propagation of feature annotation.</text>
</comment>
<dbReference type="InterPro" id="IPR024079">
    <property type="entry name" value="MetalloPept_cat_dom_sf"/>
</dbReference>
<evidence type="ECO:0000259" key="7">
    <source>
        <dbReference type="PROSITE" id="PS50215"/>
    </source>
</evidence>
<evidence type="ECO:0000256" key="6">
    <source>
        <dbReference type="SAM" id="SignalP"/>
    </source>
</evidence>
<feature type="binding site" evidence="5">
    <location>
        <position position="343"/>
    </location>
    <ligand>
        <name>Zn(2+)</name>
        <dbReference type="ChEBI" id="CHEBI:29105"/>
        <note>catalytic</note>
    </ligand>
</feature>
<keyword evidence="5" id="KW-0479">Metal-binding</keyword>
<name>A0A131YXX2_RHIAP</name>
<sequence>MVPATSLYKTTKFSPVVIFLCSILAIVHSEELAEDSTTVYPELLEQRNEDGGRVLVVHDGYSLNLFKASVLAGTLLLRAATDNGVVEKYVPGSYYEQHLHQDAEKQASLLLKPLEDGHYHVYGVLNYTHQIEPLISQERSLSGAMAHRISRVVFRNGAYDVNDALEVDAEEADGNDLPQIEERALPPSFTIEIFAVSDSKHTSHFGGDEEKFIEYMVVFWNAVSLRFQQLNPPGFISLIGIETSTISTEQPYVSLRGPDNLVSNETLLNFERWLWRRRHIRIADVVFLVTARDVVQLVPGGIHSGPAGVAYIGQACMTKKGAIAEDNPSRFSGVNAAAHELGHLLGCAHDGAGSSSHCSANAGYLMNPTDSGLNVHKFSDCSKTAITTFLTSSRSFCLRDTVRQSPMVRLPDNTKKLPGEVLSGDDYCKKYLSKNPTVSYVKWDSDLTKCKFRCKLGERKDGSPIYAIRFAYDGTHCDRTHPEKKCKNGACV</sequence>
<keyword evidence="4" id="KW-0482">Metalloprotease</keyword>
<keyword evidence="1" id="KW-0645">Protease</keyword>
<dbReference type="AlphaFoldDB" id="A0A131YXX2"/>
<protein>
    <submittedName>
        <fullName evidence="8">Reprolysin</fullName>
    </submittedName>
</protein>
<keyword evidence="6" id="KW-0732">Signal</keyword>
<evidence type="ECO:0000313" key="8">
    <source>
        <dbReference type="EMBL" id="JAP84049.1"/>
    </source>
</evidence>
<evidence type="ECO:0000256" key="3">
    <source>
        <dbReference type="ARBA" id="ARBA00022833"/>
    </source>
</evidence>
<dbReference type="EMBL" id="GEDV01004508">
    <property type="protein sequence ID" value="JAP84049.1"/>
    <property type="molecule type" value="Transcribed_RNA"/>
</dbReference>
<feature type="domain" description="Peptidase M12B" evidence="7">
    <location>
        <begin position="189"/>
        <end position="402"/>
    </location>
</feature>
<feature type="signal peptide" evidence="6">
    <location>
        <begin position="1"/>
        <end position="29"/>
    </location>
</feature>
<evidence type="ECO:0000256" key="5">
    <source>
        <dbReference type="PROSITE-ProRule" id="PRU00276"/>
    </source>
</evidence>
<feature type="active site" evidence="5">
    <location>
        <position position="340"/>
    </location>
</feature>
<dbReference type="PANTHER" id="PTHR11905">
    <property type="entry name" value="ADAM A DISINTEGRIN AND METALLOPROTEASE DOMAIN"/>
    <property type="match status" value="1"/>
</dbReference>
<dbReference type="InterPro" id="IPR001590">
    <property type="entry name" value="Peptidase_M12B"/>
</dbReference>